<sequence>MGRRPPAQGFKPSGRLGEGQRARLLPPAHLEHLRIDLTDVPDARFGDQVLLLGQQGTEIITLEEVAAQWGTDVVGLYAQLRDHIPRVYS</sequence>
<keyword evidence="3" id="KW-0413">Isomerase</keyword>
<accession>A0ABT4KQG4</accession>
<evidence type="ECO:0000313" key="6">
    <source>
        <dbReference type="Proteomes" id="UP001079430"/>
    </source>
</evidence>
<proteinExistence type="predicted"/>
<comment type="caution">
    <text evidence="5">The sequence shown here is derived from an EMBL/GenBank/DDBJ whole genome shotgun (WGS) entry which is preliminary data.</text>
</comment>
<gene>
    <name evidence="5" type="ORF">O3W52_27260</name>
</gene>
<dbReference type="InterPro" id="IPR011079">
    <property type="entry name" value="Ala_racemase_C"/>
</dbReference>
<evidence type="ECO:0000256" key="3">
    <source>
        <dbReference type="ARBA" id="ARBA00023235"/>
    </source>
</evidence>
<evidence type="ECO:0000313" key="5">
    <source>
        <dbReference type="EMBL" id="MCZ4093526.1"/>
    </source>
</evidence>
<dbReference type="RefSeq" id="WP_269285307.1">
    <property type="nucleotide sequence ID" value="NZ_JAPVOI010000005.1"/>
</dbReference>
<feature type="domain" description="Alanine racemase C-terminal" evidence="4">
    <location>
        <begin position="19"/>
        <end position="88"/>
    </location>
</feature>
<dbReference type="InterPro" id="IPR009006">
    <property type="entry name" value="Ala_racemase/Decarboxylase_C"/>
</dbReference>
<organism evidence="5 6">
    <name type="scientific">Sinorhizobium psoraleae</name>
    <dbReference type="NCBI Taxonomy" id="520838"/>
    <lineage>
        <taxon>Bacteria</taxon>
        <taxon>Pseudomonadati</taxon>
        <taxon>Pseudomonadota</taxon>
        <taxon>Alphaproteobacteria</taxon>
        <taxon>Hyphomicrobiales</taxon>
        <taxon>Rhizobiaceae</taxon>
        <taxon>Sinorhizobium/Ensifer group</taxon>
        <taxon>Sinorhizobium</taxon>
    </lineage>
</organism>
<evidence type="ECO:0000256" key="2">
    <source>
        <dbReference type="ARBA" id="ARBA00022898"/>
    </source>
</evidence>
<name>A0ABT4KQG4_9HYPH</name>
<protein>
    <recommendedName>
        <fullName evidence="4">Alanine racemase C-terminal domain-containing protein</fullName>
    </recommendedName>
</protein>
<comment type="cofactor">
    <cofactor evidence="1">
        <name>pyridoxal 5'-phosphate</name>
        <dbReference type="ChEBI" id="CHEBI:597326"/>
    </cofactor>
</comment>
<dbReference type="Proteomes" id="UP001079430">
    <property type="component" value="Unassembled WGS sequence"/>
</dbReference>
<reference evidence="5" key="1">
    <citation type="submission" date="2022-10" db="EMBL/GenBank/DDBJ databases">
        <title>Whole genome sequencing of three plant growth promoting bacteria isolated from Vachellia tortilis subsp. raddiana in Morocco.</title>
        <authorList>
            <person name="Hnini M."/>
            <person name="Zouagui R."/>
            <person name="Zouagui H."/>
            <person name="Chemao Elfihri M.-W."/>
            <person name="Ibrahimi A."/>
            <person name="Sbabou L."/>
            <person name="Aurag J."/>
        </authorList>
    </citation>
    <scope>NUCLEOTIDE SEQUENCE</scope>
    <source>
        <strain evidence="5">LMR678</strain>
    </source>
</reference>
<evidence type="ECO:0000256" key="1">
    <source>
        <dbReference type="ARBA" id="ARBA00001933"/>
    </source>
</evidence>
<dbReference type="SUPFAM" id="SSF50621">
    <property type="entry name" value="Alanine racemase C-terminal domain-like"/>
    <property type="match status" value="1"/>
</dbReference>
<dbReference type="Gene3D" id="2.40.37.10">
    <property type="entry name" value="Lyase, Ornithine Decarboxylase, Chain A, domain 1"/>
    <property type="match status" value="1"/>
</dbReference>
<evidence type="ECO:0000259" key="4">
    <source>
        <dbReference type="Pfam" id="PF00842"/>
    </source>
</evidence>
<dbReference type="EMBL" id="JAPVOI010000005">
    <property type="protein sequence ID" value="MCZ4093526.1"/>
    <property type="molecule type" value="Genomic_DNA"/>
</dbReference>
<keyword evidence="6" id="KW-1185">Reference proteome</keyword>
<keyword evidence="2" id="KW-0663">Pyridoxal phosphate</keyword>
<dbReference type="Pfam" id="PF00842">
    <property type="entry name" value="Ala_racemase_C"/>
    <property type="match status" value="1"/>
</dbReference>